<dbReference type="Gene3D" id="2.60.40.10">
    <property type="entry name" value="Immunoglobulins"/>
    <property type="match status" value="3"/>
</dbReference>
<dbReference type="PANTHER" id="PTHR11890:SF26">
    <property type="entry name" value="INTERLEUKIN-1 RECEPTOR TYPE 1"/>
    <property type="match status" value="1"/>
</dbReference>
<dbReference type="InterPro" id="IPR003599">
    <property type="entry name" value="Ig_sub"/>
</dbReference>
<name>A0A6P8RHI6_GEOSA</name>
<reference evidence="19" key="1">
    <citation type="submission" date="2025-08" db="UniProtKB">
        <authorList>
            <consortium name="RefSeq"/>
        </authorList>
    </citation>
    <scope>IDENTIFICATION</scope>
</reference>
<organism evidence="18 19">
    <name type="scientific">Geotrypetes seraphini</name>
    <name type="common">Gaboon caecilian</name>
    <name type="synonym">Caecilia seraphini</name>
    <dbReference type="NCBI Taxonomy" id="260995"/>
    <lineage>
        <taxon>Eukaryota</taxon>
        <taxon>Metazoa</taxon>
        <taxon>Chordata</taxon>
        <taxon>Craniata</taxon>
        <taxon>Vertebrata</taxon>
        <taxon>Euteleostomi</taxon>
        <taxon>Amphibia</taxon>
        <taxon>Gymnophiona</taxon>
        <taxon>Geotrypetes</taxon>
    </lineage>
</organism>
<evidence type="ECO:0000256" key="7">
    <source>
        <dbReference type="ARBA" id="ARBA00022989"/>
    </source>
</evidence>
<dbReference type="SMART" id="SM00409">
    <property type="entry name" value="IG"/>
    <property type="match status" value="3"/>
</dbReference>
<dbReference type="AlphaFoldDB" id="A0A6P8RHI6"/>
<dbReference type="OrthoDB" id="6132459at2759"/>
<keyword evidence="3 15" id="KW-0812">Transmembrane</keyword>
<dbReference type="Pfam" id="PF07679">
    <property type="entry name" value="I-set"/>
    <property type="match status" value="1"/>
</dbReference>
<keyword evidence="7 15" id="KW-1133">Transmembrane helix</keyword>
<keyword evidence="5" id="KW-0677">Repeat</keyword>
<dbReference type="SUPFAM" id="SSF48726">
    <property type="entry name" value="Immunoglobulin"/>
    <property type="match status" value="3"/>
</dbReference>
<keyword evidence="14" id="KW-0393">Immunoglobulin domain</keyword>
<keyword evidence="8" id="KW-0520">NAD</keyword>
<dbReference type="GeneID" id="117362265"/>
<dbReference type="InterPro" id="IPR003598">
    <property type="entry name" value="Ig_sub2"/>
</dbReference>
<dbReference type="InterPro" id="IPR035897">
    <property type="entry name" value="Toll_tir_struct_dom_sf"/>
</dbReference>
<feature type="domain" description="Ig-like" evidence="17">
    <location>
        <begin position="31"/>
        <end position="142"/>
    </location>
</feature>
<dbReference type="GO" id="GO:0016020">
    <property type="term" value="C:membrane"/>
    <property type="evidence" value="ECO:0007669"/>
    <property type="project" value="UniProtKB-SubCell"/>
</dbReference>
<dbReference type="FunCoup" id="A0A6P8RHI6">
    <property type="interactions" value="1115"/>
</dbReference>
<evidence type="ECO:0000256" key="1">
    <source>
        <dbReference type="ARBA" id="ARBA00004479"/>
    </source>
</evidence>
<comment type="subcellular location">
    <subcellularLocation>
        <location evidence="1">Membrane</location>
        <topology evidence="1">Single-pass type I membrane protein</topology>
    </subcellularLocation>
</comment>
<feature type="domain" description="Ig-like" evidence="17">
    <location>
        <begin position="253"/>
        <end position="358"/>
    </location>
</feature>
<evidence type="ECO:0000256" key="4">
    <source>
        <dbReference type="ARBA" id="ARBA00022729"/>
    </source>
</evidence>
<accession>A0A6P8RHI6</accession>
<evidence type="ECO:0000256" key="2">
    <source>
        <dbReference type="ARBA" id="ARBA00009752"/>
    </source>
</evidence>
<evidence type="ECO:0000256" key="3">
    <source>
        <dbReference type="ARBA" id="ARBA00022692"/>
    </source>
</evidence>
<dbReference type="SMART" id="SM00255">
    <property type="entry name" value="TIR"/>
    <property type="match status" value="1"/>
</dbReference>
<keyword evidence="11" id="KW-0675">Receptor</keyword>
<dbReference type="PRINTS" id="PR01536">
    <property type="entry name" value="INTRLKN1R12F"/>
</dbReference>
<dbReference type="GO" id="GO:0016787">
    <property type="term" value="F:hydrolase activity"/>
    <property type="evidence" value="ECO:0007669"/>
    <property type="project" value="UniProtKB-KW"/>
</dbReference>
<dbReference type="SMART" id="SM00408">
    <property type="entry name" value="IGc2"/>
    <property type="match status" value="2"/>
</dbReference>
<evidence type="ECO:0000256" key="13">
    <source>
        <dbReference type="ARBA" id="ARBA00023198"/>
    </source>
</evidence>
<dbReference type="PROSITE" id="PS50104">
    <property type="entry name" value="TIR"/>
    <property type="match status" value="1"/>
</dbReference>
<dbReference type="RefSeq" id="XP_033804293.1">
    <property type="nucleotide sequence ID" value="XM_033948402.1"/>
</dbReference>
<dbReference type="InterPro" id="IPR004076">
    <property type="entry name" value="IL-1_rcpt_I-typ"/>
</dbReference>
<sequence>MGGGAVTVSRREVTPAFCFKEKNMKPALLFPICIIFECLASICAEDCHDCGVEFHRSYIVDGQPGFVSCPLCYWLDFNGEVNYNFTWSKNGSTAHVTTERHARVYQDGRMLKFIPARLEDSGYYQCVVWNSTNCFKKLAEVIVFQNDNGLCYNKSIMYLQSDPVGTSGKMVCADLSDYVDKNSVQVRWYKECKPLDTSRSKFTAIGFDLTIENMTKDDEGNYTCEVTYAYDEKLYNISRAIGWTVNVYRKRKPAVIIFPKNNSIEVELGCQVSLVCSALYSAADFTLSWNVNDMFAKDYYNSSRIVTGMPIHRTLEDGTSLMTVHLNISEVKKEDYENKFACVLQTSNGLATEFLFIKHPAPNFQGGLIAIFVALALVIVIAVLTYKVFRVDIILWHRQSCFYHHSIKEDGKTYDAYVMFPKSGNTNSIYPVDTFVLKVLPEVLERQCGYRLFILGRDELPGEAIADVVDKTMNECRRLIIILAGINSRDNFFENVFEQQIALYDALVSNKVKAILIELEKTMDYKNMPESIKYIKQKQGVIRWKGNFTDSSLLPYTRFWKNVRYRMPPAKGLSTQTLLSNSIPPSESHTIKDA</sequence>
<dbReference type="InterPro" id="IPR036179">
    <property type="entry name" value="Ig-like_dom_sf"/>
</dbReference>
<keyword evidence="12" id="KW-0325">Glycoprotein</keyword>
<dbReference type="Pfam" id="PF00047">
    <property type="entry name" value="ig"/>
    <property type="match status" value="1"/>
</dbReference>
<comment type="similarity">
    <text evidence="2">Belongs to the interleukin-1 receptor family.</text>
</comment>
<dbReference type="InterPro" id="IPR015621">
    <property type="entry name" value="IL-1_rcpt_fam"/>
</dbReference>
<evidence type="ECO:0000256" key="6">
    <source>
        <dbReference type="ARBA" id="ARBA00022801"/>
    </source>
</evidence>
<evidence type="ECO:0000256" key="10">
    <source>
        <dbReference type="ARBA" id="ARBA00023157"/>
    </source>
</evidence>
<protein>
    <submittedName>
        <fullName evidence="19">Interleukin-1 receptor type 1-like isoform X1</fullName>
    </submittedName>
</protein>
<dbReference type="InterPro" id="IPR000157">
    <property type="entry name" value="TIR_dom"/>
</dbReference>
<evidence type="ECO:0000256" key="15">
    <source>
        <dbReference type="SAM" id="Phobius"/>
    </source>
</evidence>
<dbReference type="FunFam" id="2.60.40.10:FF:000188">
    <property type="entry name" value="Interleukin-1 receptor accessory protein-like 1"/>
    <property type="match status" value="1"/>
</dbReference>
<dbReference type="GO" id="GO:0004909">
    <property type="term" value="F:interleukin-1, type I, activating receptor activity"/>
    <property type="evidence" value="ECO:0007669"/>
    <property type="project" value="InterPro"/>
</dbReference>
<gene>
    <name evidence="19" type="primary">LOC117362265</name>
</gene>
<evidence type="ECO:0000256" key="9">
    <source>
        <dbReference type="ARBA" id="ARBA00023136"/>
    </source>
</evidence>
<evidence type="ECO:0000313" key="19">
    <source>
        <dbReference type="RefSeq" id="XP_033804293.1"/>
    </source>
</evidence>
<dbReference type="PROSITE" id="PS50835">
    <property type="entry name" value="IG_LIKE"/>
    <property type="match status" value="3"/>
</dbReference>
<feature type="domain" description="TIR" evidence="16">
    <location>
        <begin position="412"/>
        <end position="567"/>
    </location>
</feature>
<evidence type="ECO:0000256" key="11">
    <source>
        <dbReference type="ARBA" id="ARBA00023170"/>
    </source>
</evidence>
<keyword evidence="13" id="KW-0395">Inflammatory response</keyword>
<dbReference type="InterPro" id="IPR013098">
    <property type="entry name" value="Ig_I-set"/>
</dbReference>
<evidence type="ECO:0000256" key="5">
    <source>
        <dbReference type="ARBA" id="ARBA00022737"/>
    </source>
</evidence>
<dbReference type="InterPro" id="IPR013151">
    <property type="entry name" value="Immunoglobulin_dom"/>
</dbReference>
<dbReference type="InterPro" id="IPR013783">
    <property type="entry name" value="Ig-like_fold"/>
</dbReference>
<keyword evidence="10" id="KW-1015">Disulfide bond</keyword>
<dbReference type="InterPro" id="IPR004074">
    <property type="entry name" value="IL-1_rcpt_I/II-typ"/>
</dbReference>
<evidence type="ECO:0000256" key="12">
    <source>
        <dbReference type="ARBA" id="ARBA00023180"/>
    </source>
</evidence>
<keyword evidence="6" id="KW-0378">Hydrolase</keyword>
<evidence type="ECO:0000259" key="17">
    <source>
        <dbReference type="PROSITE" id="PS50835"/>
    </source>
</evidence>
<evidence type="ECO:0000256" key="14">
    <source>
        <dbReference type="ARBA" id="ARBA00023319"/>
    </source>
</evidence>
<feature type="transmembrane region" description="Helical" evidence="15">
    <location>
        <begin position="367"/>
        <end position="389"/>
    </location>
</feature>
<dbReference type="Pfam" id="PF01582">
    <property type="entry name" value="TIR"/>
    <property type="match status" value="1"/>
</dbReference>
<dbReference type="PRINTS" id="PR01537">
    <property type="entry name" value="INTRLKN1R1F"/>
</dbReference>
<proteinExistence type="inferred from homology"/>
<keyword evidence="9 15" id="KW-0472">Membrane</keyword>
<evidence type="ECO:0000313" key="18">
    <source>
        <dbReference type="Proteomes" id="UP000515159"/>
    </source>
</evidence>
<dbReference type="FunFam" id="3.40.50.10140:FF:000002">
    <property type="entry name" value="Interleukin 1 receptor accessory protein"/>
    <property type="match status" value="1"/>
</dbReference>
<dbReference type="KEGG" id="gsh:117362265"/>
<dbReference type="InterPro" id="IPR007110">
    <property type="entry name" value="Ig-like_dom"/>
</dbReference>
<dbReference type="SUPFAM" id="SSF52200">
    <property type="entry name" value="Toll/Interleukin receptor TIR domain"/>
    <property type="match status" value="1"/>
</dbReference>
<feature type="domain" description="Ig-like" evidence="17">
    <location>
        <begin position="165"/>
        <end position="242"/>
    </location>
</feature>
<dbReference type="PANTHER" id="PTHR11890">
    <property type="entry name" value="INTERLEUKIN-1 RECEPTOR FAMILY MEMBER"/>
    <property type="match status" value="1"/>
</dbReference>
<keyword evidence="18" id="KW-1185">Reference proteome</keyword>
<dbReference type="PRINTS" id="PR01538">
    <property type="entry name" value="INTRLEUKN1R1"/>
</dbReference>
<dbReference type="GO" id="GO:0006954">
    <property type="term" value="P:inflammatory response"/>
    <property type="evidence" value="ECO:0007669"/>
    <property type="project" value="UniProtKB-KW"/>
</dbReference>
<keyword evidence="4" id="KW-0732">Signal</keyword>
<dbReference type="Proteomes" id="UP000515159">
    <property type="component" value="Chromosome 6"/>
</dbReference>
<dbReference type="Gene3D" id="3.40.50.10140">
    <property type="entry name" value="Toll/interleukin-1 receptor homology (TIR) domain"/>
    <property type="match status" value="1"/>
</dbReference>
<evidence type="ECO:0000256" key="8">
    <source>
        <dbReference type="ARBA" id="ARBA00023027"/>
    </source>
</evidence>
<dbReference type="InParanoid" id="A0A6P8RHI6"/>
<evidence type="ECO:0000259" key="16">
    <source>
        <dbReference type="PROSITE" id="PS50104"/>
    </source>
</evidence>